<dbReference type="Proteomes" id="UP000316079">
    <property type="component" value="Unassembled WGS sequence"/>
</dbReference>
<dbReference type="Gene3D" id="2.80.10.50">
    <property type="match status" value="1"/>
</dbReference>
<dbReference type="InterPro" id="IPR035444">
    <property type="entry name" value="FGF15/19/21"/>
</dbReference>
<dbReference type="GO" id="GO:0005576">
    <property type="term" value="C:extracellular region"/>
    <property type="evidence" value="ECO:0007669"/>
    <property type="project" value="UniProtKB-SubCell"/>
</dbReference>
<name>A0A553MKS3_9TELE</name>
<comment type="subcellular location">
    <subcellularLocation>
        <location evidence="1">Secreted</location>
    </subcellularLocation>
</comment>
<sequence length="210" mass="23406">MLILLLVSVCGSSFVSVESFPLQEPGLHLDWGESVRLRHLYAARHGLHLQISPEGKITGSYMQSSESLMEIWPVEAGCIVIKGVASSRYLCMDSKGKLFGSSSYTKEDCTFLERIQPDGYNIYVSSKHGTLLTLSSTTTSKSNTNDDTSASQFLPMVSTFTEEYIKQLSGEHQSPFASEQNQQLEFQLDSMDPFEKISQIVIQSPSFNKR</sequence>
<dbReference type="Pfam" id="PF00167">
    <property type="entry name" value="FGF"/>
    <property type="match status" value="1"/>
</dbReference>
<keyword evidence="3" id="KW-0964">Secreted</keyword>
<dbReference type="PRINTS" id="PR00262">
    <property type="entry name" value="IL1HBGF"/>
</dbReference>
<evidence type="ECO:0000256" key="1">
    <source>
        <dbReference type="ARBA" id="ARBA00004613"/>
    </source>
</evidence>
<comment type="caution">
    <text evidence="5">The sequence shown here is derived from an EMBL/GenBank/DDBJ whole genome shotgun (WGS) entry which is preliminary data.</text>
</comment>
<gene>
    <name evidence="5" type="ORF">DNTS_020243</name>
</gene>
<dbReference type="PANTHER" id="PTHR11486">
    <property type="entry name" value="FIBROBLAST GROWTH FACTOR"/>
    <property type="match status" value="1"/>
</dbReference>
<dbReference type="STRING" id="623744.A0A553MKS3"/>
<dbReference type="EMBL" id="SRMA01027445">
    <property type="protein sequence ID" value="TRY53770.1"/>
    <property type="molecule type" value="Genomic_DNA"/>
</dbReference>
<proteinExistence type="inferred from homology"/>
<dbReference type="GO" id="GO:0005104">
    <property type="term" value="F:fibroblast growth factor receptor binding"/>
    <property type="evidence" value="ECO:0007669"/>
    <property type="project" value="InterPro"/>
</dbReference>
<dbReference type="InterPro" id="IPR008996">
    <property type="entry name" value="IL1/FGF"/>
</dbReference>
<organism evidence="5 6">
    <name type="scientific">Danionella cerebrum</name>
    <dbReference type="NCBI Taxonomy" id="2873325"/>
    <lineage>
        <taxon>Eukaryota</taxon>
        <taxon>Metazoa</taxon>
        <taxon>Chordata</taxon>
        <taxon>Craniata</taxon>
        <taxon>Vertebrata</taxon>
        <taxon>Euteleostomi</taxon>
        <taxon>Actinopterygii</taxon>
        <taxon>Neopterygii</taxon>
        <taxon>Teleostei</taxon>
        <taxon>Ostariophysi</taxon>
        <taxon>Cypriniformes</taxon>
        <taxon>Danionidae</taxon>
        <taxon>Danioninae</taxon>
        <taxon>Danionella</taxon>
    </lineage>
</organism>
<keyword evidence="6" id="KW-1185">Reference proteome</keyword>
<dbReference type="PIRSF" id="PIRSF037961">
    <property type="entry name" value="FGF-19_FGF-21"/>
    <property type="match status" value="1"/>
</dbReference>
<evidence type="ECO:0000256" key="4">
    <source>
        <dbReference type="RuleBase" id="RU049442"/>
    </source>
</evidence>
<dbReference type="AlphaFoldDB" id="A0A553MKS3"/>
<dbReference type="OrthoDB" id="9937370at2759"/>
<dbReference type="GO" id="GO:0008083">
    <property type="term" value="F:growth factor activity"/>
    <property type="evidence" value="ECO:0007669"/>
    <property type="project" value="InterPro"/>
</dbReference>
<feature type="signal peptide" evidence="4">
    <location>
        <begin position="1"/>
        <end position="19"/>
    </location>
</feature>
<evidence type="ECO:0000256" key="2">
    <source>
        <dbReference type="ARBA" id="ARBA00007936"/>
    </source>
</evidence>
<dbReference type="SMART" id="SM00442">
    <property type="entry name" value="FGF"/>
    <property type="match status" value="1"/>
</dbReference>
<evidence type="ECO:0000313" key="5">
    <source>
        <dbReference type="EMBL" id="TRY53770.1"/>
    </source>
</evidence>
<dbReference type="GO" id="GO:0008543">
    <property type="term" value="P:fibroblast growth factor receptor signaling pathway"/>
    <property type="evidence" value="ECO:0007669"/>
    <property type="project" value="InterPro"/>
</dbReference>
<reference evidence="5 6" key="1">
    <citation type="journal article" date="2019" name="Sci. Data">
        <title>Hybrid genome assembly and annotation of Danionella translucida.</title>
        <authorList>
            <person name="Kadobianskyi M."/>
            <person name="Schulze L."/>
            <person name="Schuelke M."/>
            <person name="Judkewitz B."/>
        </authorList>
    </citation>
    <scope>NUCLEOTIDE SEQUENCE [LARGE SCALE GENOMIC DNA]</scope>
    <source>
        <strain evidence="5 6">Bolton</strain>
    </source>
</reference>
<comment type="similarity">
    <text evidence="2 4">Belongs to the heparin-binding growth factors family.</text>
</comment>
<accession>A0A553MKS3</accession>
<dbReference type="PROSITE" id="PS00247">
    <property type="entry name" value="HBGF_FGF"/>
    <property type="match status" value="1"/>
</dbReference>
<protein>
    <recommendedName>
        <fullName evidence="4">Fibroblast growth factor</fullName>
        <shortName evidence="4">FGF</shortName>
    </recommendedName>
</protein>
<keyword evidence="4" id="KW-0732">Signal</keyword>
<dbReference type="PRINTS" id="PR00263">
    <property type="entry name" value="HBGFFGF"/>
</dbReference>
<dbReference type="SUPFAM" id="SSF50353">
    <property type="entry name" value="Cytokine"/>
    <property type="match status" value="1"/>
</dbReference>
<evidence type="ECO:0000256" key="3">
    <source>
        <dbReference type="ARBA" id="ARBA00022525"/>
    </source>
</evidence>
<evidence type="ECO:0000313" key="6">
    <source>
        <dbReference type="Proteomes" id="UP000316079"/>
    </source>
</evidence>
<feature type="chain" id="PRO_5022255416" description="Fibroblast growth factor" evidence="4">
    <location>
        <begin position="20"/>
        <end position="210"/>
    </location>
</feature>
<dbReference type="InterPro" id="IPR002209">
    <property type="entry name" value="Fibroblast_GF_fam"/>
</dbReference>